<evidence type="ECO:0000256" key="1">
    <source>
        <dbReference type="SAM" id="MobiDB-lite"/>
    </source>
</evidence>
<reference evidence="2" key="1">
    <citation type="journal article" date="2020" name="Nature">
        <title>Giant virus diversity and host interactions through global metagenomics.</title>
        <authorList>
            <person name="Schulz F."/>
            <person name="Roux S."/>
            <person name="Paez-Espino D."/>
            <person name="Jungbluth S."/>
            <person name="Walsh D.A."/>
            <person name="Denef V.J."/>
            <person name="McMahon K.D."/>
            <person name="Konstantinidis K.T."/>
            <person name="Eloe-Fadrosh E.A."/>
            <person name="Kyrpides N.C."/>
            <person name="Woyke T."/>
        </authorList>
    </citation>
    <scope>NUCLEOTIDE SEQUENCE</scope>
    <source>
        <strain evidence="2">GVMAG-S-1103017-68</strain>
    </source>
</reference>
<protein>
    <submittedName>
        <fullName evidence="2">Uncharacterized protein</fullName>
    </submittedName>
</protein>
<evidence type="ECO:0000313" key="2">
    <source>
        <dbReference type="EMBL" id="QHU15245.1"/>
    </source>
</evidence>
<name>A0A6C0KB50_9ZZZZ</name>
<proteinExistence type="predicted"/>
<dbReference type="AlphaFoldDB" id="A0A6C0KB50"/>
<sequence length="495" mass="56141">METGAETLEAVVRGRVFPVVVQHRFVVPVDAALRDAVRDAIARRVVAFSEAYEQYLAHFEETTAFQDKLCVWERQRLDLGLAQLCYTRGLRADAPDTLPERPNKPVWFDRKLAEQMQRAATHTFFHDSFIEDYQDREFRNMLGRGATKHNPNSGRALDGVGHSFLEYDAFAEHLRKGFSLRQPQTFAPPSARAPFPREVRRLTVFEYATPSGVRRPGYLCGTEASWSRDMHKVVFADGATPARAVVSARGARQMMFSHPTDARVLKSKRSGQFVEHDGHFFQIQCWFTHRQSGRFLRPEPAHVLSEDECSAASWQERAVVRWERLRALPEAQRVAAVARTWQPLRGWLVAAAKACGDYTAAYGAPDRQNVCAAINGRHAKQLYDLAAAPHVRQHPYRRAFLGKLLFEAGLSFVQLAERPKVTSGHKKRKKRRRGNEFCPKPELTGSRIGMNCGVPWAIPKTKRDGTLFAAKHNTAEDDMDDLAHEMEGFLESDDE</sequence>
<organism evidence="2">
    <name type="scientific">viral metagenome</name>
    <dbReference type="NCBI Taxonomy" id="1070528"/>
    <lineage>
        <taxon>unclassified sequences</taxon>
        <taxon>metagenomes</taxon>
        <taxon>organismal metagenomes</taxon>
    </lineage>
</organism>
<dbReference type="EMBL" id="MN740854">
    <property type="protein sequence ID" value="QHU15245.1"/>
    <property type="molecule type" value="Genomic_DNA"/>
</dbReference>
<accession>A0A6C0KB50</accession>
<feature type="compositionally biased region" description="Basic residues" evidence="1">
    <location>
        <begin position="423"/>
        <end position="433"/>
    </location>
</feature>
<feature type="region of interest" description="Disordered" evidence="1">
    <location>
        <begin position="421"/>
        <end position="442"/>
    </location>
</feature>